<sequence length="1004" mass="108140">MVDRLDSSSADRIRDDEFLADKKRLQSVDPTIGAVHPSPPDGSRPKSWAFPSLPYPLPSAKITLALGDKDSIRRRALWALEGKPSADGFSPVEIPELSSPEIERRISELPSKPSFPPSIGSFPSGLSSLANMRDSFSSRVTSIKDQLHTLVEEEEEEEEEEPEPSSSPSLPSATLPIVDPTSPTPTRARHRPAGLRLRPLSLSPDRLLSTASHELSTPAPTPTPSKLSGLKSLTLITSPNSVSSPPGSDGALPSATALHPRSIAIPPTHAASSASFFRRSSLTDNTYYSGSLDPFEAPKKRSSISYKSPLHGLPTPELTPTTDHRASSGSDSDWGRPSSVSSEQHFLYQSQAALVARISDLEAALAFRFQSRPVSLAVSDTSSSGPEPTDEMLRLIADLKAERDELKRDIDGWRTRVASLEKQSGALALASVRAAEENAATVSNLQAELTTTKADLRVLQEETQRGKEIALELEACWELSLFNVPTPIIPARRVMSTDSWSSATDVESLDGHVLLGHELKAVQEVDEEQDAYSDQENNLMGYEDEEEGDESFTAHDGSPFSSLEDIPRSTAHLVSSVTPSPSRTPSPGFLPAHVKRSSLSREWSFPAKGVPHTTSPQHLPEEIDRFFGCLEDIGDSPPTSGPVSVTTNPFSRAFFGVEDDGDELPPFVLPADVGVEVEPLLANDSVAYAGQGLSIVLEEPEGALDSGGDDEFVGEKDEGGIKFTFKIPSAFASPESSQSPSPMTPVLQSLVHEPVPYHETAIDSDDDAPFPLPIPSPVSHTRASPPSPSAIPRATALKRFERPAKFCLSPVSLSPPAVSSHIPPSTKRCDTRPSFLPQPITKAVPAPTFIPQPASKAPSSMPLAQFQSQSPSGKIAVIPSSTNGSANATVRPFAALQNLASLMPLPSPFSWSGMRISSESVSTVETNINKAREQNKGFVSKERQLARLRERMAAEGSTVVADTQICVRQQQPVPVLACKRCVDRVVASLSFWIERVIKSMFFPC</sequence>
<protein>
    <submittedName>
        <fullName evidence="1">Uncharacterized protein</fullName>
    </submittedName>
</protein>
<accession>A0ACC0UHD2</accession>
<reference evidence="1" key="1">
    <citation type="submission" date="2021-03" db="EMBL/GenBank/DDBJ databases">
        <title>Evolutionary priming and transition to the ectomycorrhizal habit in an iconic lineage of mushroom-forming fungi: is preadaptation a requirement?</title>
        <authorList>
            <consortium name="DOE Joint Genome Institute"/>
            <person name="Looney B.P."/>
            <person name="Miyauchi S."/>
            <person name="Morin E."/>
            <person name="Drula E."/>
            <person name="Courty P.E."/>
            <person name="Chicoki N."/>
            <person name="Fauchery L."/>
            <person name="Kohler A."/>
            <person name="Kuo A."/>
            <person name="LaButti K."/>
            <person name="Pangilinan J."/>
            <person name="Lipzen A."/>
            <person name="Riley R."/>
            <person name="Andreopoulos W."/>
            <person name="He G."/>
            <person name="Johnson J."/>
            <person name="Barry K.W."/>
            <person name="Grigoriev I.V."/>
            <person name="Nagy L."/>
            <person name="Hibbett D."/>
            <person name="Henrissat B."/>
            <person name="Matheny P.B."/>
            <person name="Labbe J."/>
            <person name="Martin A.F."/>
        </authorList>
    </citation>
    <scope>NUCLEOTIDE SEQUENCE</scope>
    <source>
        <strain evidence="1">BPL698</strain>
    </source>
</reference>
<evidence type="ECO:0000313" key="2">
    <source>
        <dbReference type="Proteomes" id="UP001207468"/>
    </source>
</evidence>
<keyword evidence="2" id="KW-1185">Reference proteome</keyword>
<comment type="caution">
    <text evidence="1">The sequence shown here is derived from an EMBL/GenBank/DDBJ whole genome shotgun (WGS) entry which is preliminary data.</text>
</comment>
<evidence type="ECO:0000313" key="1">
    <source>
        <dbReference type="EMBL" id="KAI9510968.1"/>
    </source>
</evidence>
<name>A0ACC0UHD2_9AGAM</name>
<dbReference type="Proteomes" id="UP001207468">
    <property type="component" value="Unassembled WGS sequence"/>
</dbReference>
<dbReference type="EMBL" id="JAGFNK010000030">
    <property type="protein sequence ID" value="KAI9510968.1"/>
    <property type="molecule type" value="Genomic_DNA"/>
</dbReference>
<organism evidence="1 2">
    <name type="scientific">Russula earlei</name>
    <dbReference type="NCBI Taxonomy" id="71964"/>
    <lineage>
        <taxon>Eukaryota</taxon>
        <taxon>Fungi</taxon>
        <taxon>Dikarya</taxon>
        <taxon>Basidiomycota</taxon>
        <taxon>Agaricomycotina</taxon>
        <taxon>Agaricomycetes</taxon>
        <taxon>Russulales</taxon>
        <taxon>Russulaceae</taxon>
        <taxon>Russula</taxon>
    </lineage>
</organism>
<gene>
    <name evidence="1" type="ORF">F5148DRAFT_1281329</name>
</gene>
<proteinExistence type="predicted"/>